<dbReference type="Gene3D" id="3.40.50.450">
    <property type="match status" value="1"/>
</dbReference>
<gene>
    <name evidence="2" type="ORF">FRD01_03060</name>
</gene>
<dbReference type="InterPro" id="IPR031100">
    <property type="entry name" value="LOG_fam"/>
</dbReference>
<protein>
    <recommendedName>
        <fullName evidence="1">Cytokinin riboside 5'-monophosphate phosphoribohydrolase</fullName>
        <ecNumber evidence="1">3.2.2.n1</ecNumber>
    </recommendedName>
</protein>
<dbReference type="OrthoDB" id="9801098at2"/>
<dbReference type="GO" id="GO:0009691">
    <property type="term" value="P:cytokinin biosynthetic process"/>
    <property type="evidence" value="ECO:0007669"/>
    <property type="project" value="UniProtKB-UniRule"/>
</dbReference>
<dbReference type="KEGG" id="bbae:FRD01_03060"/>
<reference evidence="2 3" key="1">
    <citation type="submission" date="2019-08" db="EMBL/GenBank/DDBJ databases">
        <authorList>
            <person name="Liang Q."/>
        </authorList>
    </citation>
    <scope>NUCLEOTIDE SEQUENCE [LARGE SCALE GENOMIC DNA]</scope>
    <source>
        <strain evidence="2 3">V1718</strain>
    </source>
</reference>
<accession>A0A5B8XKC9</accession>
<dbReference type="PANTHER" id="PTHR43393:SF2">
    <property type="entry name" value="CYTOKININ RIBOSIDE 5'-MONOPHOSPHATE PHOSPHORIBOHYDROLASE"/>
    <property type="match status" value="1"/>
</dbReference>
<dbReference type="RefSeq" id="WP_146957533.1">
    <property type="nucleotide sequence ID" value="NZ_CP042467.1"/>
</dbReference>
<name>A0A5B8XKC9_9DELT</name>
<dbReference type="PANTHER" id="PTHR43393">
    <property type="entry name" value="CYTOKININ RIBOSIDE 5'-MONOPHOSPHATE PHOSPHORIBOHYDROLASE"/>
    <property type="match status" value="1"/>
</dbReference>
<keyword evidence="1" id="KW-0378">Hydrolase</keyword>
<dbReference type="GO" id="GO:0016787">
    <property type="term" value="F:hydrolase activity"/>
    <property type="evidence" value="ECO:0007669"/>
    <property type="project" value="UniProtKB-KW"/>
</dbReference>
<dbReference type="EC" id="3.2.2.n1" evidence="1"/>
<keyword evidence="3" id="KW-1185">Reference proteome</keyword>
<dbReference type="EMBL" id="CP042467">
    <property type="protein sequence ID" value="QED26250.1"/>
    <property type="molecule type" value="Genomic_DNA"/>
</dbReference>
<dbReference type="NCBIfam" id="TIGR00730">
    <property type="entry name" value="Rossman fold protein, TIGR00730 family"/>
    <property type="match status" value="1"/>
</dbReference>
<comment type="similarity">
    <text evidence="1">Belongs to the LOG family.</text>
</comment>
<evidence type="ECO:0000256" key="1">
    <source>
        <dbReference type="RuleBase" id="RU363015"/>
    </source>
</evidence>
<evidence type="ECO:0000313" key="2">
    <source>
        <dbReference type="EMBL" id="QED26250.1"/>
    </source>
</evidence>
<dbReference type="Proteomes" id="UP000321595">
    <property type="component" value="Chromosome"/>
</dbReference>
<dbReference type="SUPFAM" id="SSF102405">
    <property type="entry name" value="MCP/YpsA-like"/>
    <property type="match status" value="1"/>
</dbReference>
<proteinExistence type="inferred from homology"/>
<dbReference type="AlphaFoldDB" id="A0A5B8XKC9"/>
<evidence type="ECO:0000313" key="3">
    <source>
        <dbReference type="Proteomes" id="UP000321595"/>
    </source>
</evidence>
<dbReference type="InterPro" id="IPR052341">
    <property type="entry name" value="LOG_family_nucleotidases"/>
</dbReference>
<sequence>MNKPVESEDAGPREIEERRFLHGPRHRRFELAFVFRVAMEFIRGFRKLHFAGPCVTVFGSARLNDGPWYELARQAGQELGKRGFTVLTGGGPGMMEAANRGAREVGARSVGVTIELPFEAGANQYCDWFIQFRYFFVRKVMLVKYSYGFLITPGGVGTLDEFFETLTLMQTDKIYDFPVVLLGKEYFEPLVSFMKDVLVERGLISASDLDLFLVTDDPEEAADYIATRSIDAHGLKYKASPSRMLGEN</sequence>
<keyword evidence="1" id="KW-0203">Cytokinin biosynthesis</keyword>
<dbReference type="GO" id="GO:0005829">
    <property type="term" value="C:cytosol"/>
    <property type="evidence" value="ECO:0007669"/>
    <property type="project" value="TreeGrafter"/>
</dbReference>
<organism evidence="2 3">
    <name type="scientific">Microvenator marinus</name>
    <dbReference type="NCBI Taxonomy" id="2600177"/>
    <lineage>
        <taxon>Bacteria</taxon>
        <taxon>Deltaproteobacteria</taxon>
        <taxon>Bradymonadales</taxon>
        <taxon>Microvenatoraceae</taxon>
        <taxon>Microvenator</taxon>
    </lineage>
</organism>
<dbReference type="InterPro" id="IPR005269">
    <property type="entry name" value="LOG"/>
</dbReference>
<dbReference type="Pfam" id="PF03641">
    <property type="entry name" value="Lysine_decarbox"/>
    <property type="match status" value="1"/>
</dbReference>